<sequence length="282" mass="30207">MTFPARALTGTALAALALAACVTGPLASSSQAGDISAAAVELPPAGAVLDYQLGAAYTPPQGVTLVTRDSTASPAAGVYNICYVNGFQTQPADRDVWLNQRGHLVLKDSSGQPIIDPNWPDEFLLDTSTAAKRTELASIIGRTLDQCAAKGFKAVEVDNLDSYLRSRGKLSVDNNLAYAKLLADRTHAKGLAIGQKNSAEEAARGRSEVGFDFAVSEECHRWEECSSYSDVYGSHVMDIEYTDDLRGTFEDVCNDPDTPATTTLRDRYLVGPGQSEYAFDHC</sequence>
<dbReference type="AlphaFoldDB" id="A0A1G8YU29"/>
<evidence type="ECO:0000313" key="3">
    <source>
        <dbReference type="EMBL" id="SDK05500.1"/>
    </source>
</evidence>
<protein>
    <submittedName>
        <fullName evidence="3">Glycoside-hydrolase family GH114</fullName>
    </submittedName>
</protein>
<reference evidence="4" key="1">
    <citation type="submission" date="2016-10" db="EMBL/GenBank/DDBJ databases">
        <authorList>
            <person name="Varghese N."/>
            <person name="Submissions S."/>
        </authorList>
    </citation>
    <scope>NUCLEOTIDE SEQUENCE [LARGE SCALE GENOMIC DNA]</scope>
    <source>
        <strain evidence="4">DSM 44796</strain>
    </source>
</reference>
<dbReference type="SUPFAM" id="SSF51445">
    <property type="entry name" value="(Trans)glycosidases"/>
    <property type="match status" value="1"/>
</dbReference>
<gene>
    <name evidence="3" type="ORF">SAMN04488074_104135</name>
</gene>
<feature type="domain" description="Glycoside-hydrolase family GH114 TIM-barrel" evidence="2">
    <location>
        <begin position="50"/>
        <end position="269"/>
    </location>
</feature>
<evidence type="ECO:0000256" key="1">
    <source>
        <dbReference type="SAM" id="SignalP"/>
    </source>
</evidence>
<dbReference type="RefSeq" id="WP_090005756.1">
    <property type="nucleotide sequence ID" value="NZ_FNET01000004.1"/>
</dbReference>
<dbReference type="InterPro" id="IPR013785">
    <property type="entry name" value="Aldolase_TIM"/>
</dbReference>
<dbReference type="PROSITE" id="PS51257">
    <property type="entry name" value="PROKAR_LIPOPROTEIN"/>
    <property type="match status" value="1"/>
</dbReference>
<dbReference type="InterPro" id="IPR004352">
    <property type="entry name" value="GH114_TIM-barrel"/>
</dbReference>
<dbReference type="Proteomes" id="UP000199682">
    <property type="component" value="Unassembled WGS sequence"/>
</dbReference>
<evidence type="ECO:0000313" key="4">
    <source>
        <dbReference type="Proteomes" id="UP000199682"/>
    </source>
</evidence>
<dbReference type="PANTHER" id="PTHR35273">
    <property type="entry name" value="ALPHA-1,4 POLYGALACTOSAMINIDASE, PUTATIVE (AFU_ORTHOLOGUE AFUA_3G07890)-RELATED"/>
    <property type="match status" value="1"/>
</dbReference>
<dbReference type="GO" id="GO:0016787">
    <property type="term" value="F:hydrolase activity"/>
    <property type="evidence" value="ECO:0007669"/>
    <property type="project" value="UniProtKB-KW"/>
</dbReference>
<keyword evidence="1" id="KW-0732">Signal</keyword>
<accession>A0A1G8YU29</accession>
<evidence type="ECO:0000259" key="2">
    <source>
        <dbReference type="Pfam" id="PF03537"/>
    </source>
</evidence>
<dbReference type="Pfam" id="PF03537">
    <property type="entry name" value="Glyco_hydro_114"/>
    <property type="match status" value="1"/>
</dbReference>
<dbReference type="PANTHER" id="PTHR35273:SF2">
    <property type="entry name" value="ALPHA-GALACTOSIDASE"/>
    <property type="match status" value="1"/>
</dbReference>
<dbReference type="InterPro" id="IPR017853">
    <property type="entry name" value="GH"/>
</dbReference>
<name>A0A1G8YU29_9PSEU</name>
<dbReference type="Gene3D" id="3.20.20.70">
    <property type="entry name" value="Aldolase class I"/>
    <property type="match status" value="1"/>
</dbReference>
<feature type="chain" id="PRO_5039398830" evidence="1">
    <location>
        <begin position="20"/>
        <end position="282"/>
    </location>
</feature>
<keyword evidence="3" id="KW-0378">Hydrolase</keyword>
<proteinExistence type="predicted"/>
<dbReference type="EMBL" id="FNET01000004">
    <property type="protein sequence ID" value="SDK05500.1"/>
    <property type="molecule type" value="Genomic_DNA"/>
</dbReference>
<organism evidence="3 4">
    <name type="scientific">Lentzea albidocapillata subsp. violacea</name>
    <dbReference type="NCBI Taxonomy" id="128104"/>
    <lineage>
        <taxon>Bacteria</taxon>
        <taxon>Bacillati</taxon>
        <taxon>Actinomycetota</taxon>
        <taxon>Actinomycetes</taxon>
        <taxon>Pseudonocardiales</taxon>
        <taxon>Pseudonocardiaceae</taxon>
        <taxon>Lentzea</taxon>
    </lineage>
</organism>
<feature type="signal peptide" evidence="1">
    <location>
        <begin position="1"/>
        <end position="19"/>
    </location>
</feature>